<evidence type="ECO:0000256" key="3">
    <source>
        <dbReference type="ARBA" id="ARBA00022723"/>
    </source>
</evidence>
<dbReference type="RefSeq" id="WP_072753531.1">
    <property type="nucleotide sequence ID" value="NZ_FOAW01000031.1"/>
</dbReference>
<gene>
    <name evidence="10" type="ORF">SAMN05444583_13148</name>
</gene>
<keyword evidence="11" id="KW-1185">Reference proteome</keyword>
<keyword evidence="3 7" id="KW-0479">Metal-binding</keyword>
<name>A0A1H7XA83_9NOCA</name>
<dbReference type="Proteomes" id="UP000198677">
    <property type="component" value="Unassembled WGS sequence"/>
</dbReference>
<dbReference type="Gene3D" id="3.20.20.120">
    <property type="entry name" value="Enolase-like C-terminal domain"/>
    <property type="match status" value="1"/>
</dbReference>
<feature type="binding site" evidence="7">
    <location>
        <position position="205"/>
    </location>
    <ligand>
        <name>Mg(2+)</name>
        <dbReference type="ChEBI" id="CHEBI:18420"/>
    </ligand>
</feature>
<dbReference type="PANTHER" id="PTHR48073:SF2">
    <property type="entry name" value="O-SUCCINYLBENZOATE SYNTHASE"/>
    <property type="match status" value="1"/>
</dbReference>
<keyword evidence="4 7" id="KW-0460">Magnesium</keyword>
<organism evidence="10 11">
    <name type="scientific">Rhodococcus maanshanensis</name>
    <dbReference type="NCBI Taxonomy" id="183556"/>
    <lineage>
        <taxon>Bacteria</taxon>
        <taxon>Bacillati</taxon>
        <taxon>Actinomycetota</taxon>
        <taxon>Actinomycetes</taxon>
        <taxon>Mycobacteriales</taxon>
        <taxon>Nocardiaceae</taxon>
        <taxon>Rhodococcus</taxon>
    </lineage>
</organism>
<dbReference type="SUPFAM" id="SSF51604">
    <property type="entry name" value="Enolase C-terminal domain-like"/>
    <property type="match status" value="1"/>
</dbReference>
<evidence type="ECO:0000259" key="9">
    <source>
        <dbReference type="SMART" id="SM00922"/>
    </source>
</evidence>
<dbReference type="SMART" id="SM00922">
    <property type="entry name" value="MR_MLE"/>
    <property type="match status" value="1"/>
</dbReference>
<sequence>MKLTWKTHTLELTRPFRISRGVMSAREAVTVTVTDTDSDVVGRGEVVTSVYAELDRDRIEAQLRMVRDRCAGVDAGLESVLPDVHPAVAAALWSAIAEHRARTAEMSVAAHLGLPLPTEIPISRTLGIGSPHEMAAVATGLAESGVGLLKVKTDADTAESVRRLAAVTEAAPGADLIVDPNESWTAAAALRVLEETRGLPVVALEQPLPTCDRDGARELRSRTDIPVIADEAIHTLADLDALVGLADAVNIKLSKCGGVYHAHEIATAARERGMDVMLGCLVSSSLGIAPAVHLASLARWCDLDGHLLLAWDPWTGLGGEDGVLRPRDAIGLGVHPRAGDDR</sequence>
<evidence type="ECO:0000313" key="11">
    <source>
        <dbReference type="Proteomes" id="UP000198677"/>
    </source>
</evidence>
<dbReference type="GO" id="GO:0009234">
    <property type="term" value="P:menaquinone biosynthetic process"/>
    <property type="evidence" value="ECO:0007669"/>
    <property type="project" value="UniProtKB-KW"/>
</dbReference>
<feature type="binding site" evidence="7">
    <location>
        <position position="179"/>
    </location>
    <ligand>
        <name>Mg(2+)</name>
        <dbReference type="ChEBI" id="CHEBI:18420"/>
    </ligand>
</feature>
<evidence type="ECO:0000313" key="10">
    <source>
        <dbReference type="EMBL" id="SEM30792.1"/>
    </source>
</evidence>
<evidence type="ECO:0000256" key="2">
    <source>
        <dbReference type="ARBA" id="ARBA00022428"/>
    </source>
</evidence>
<feature type="domain" description="Mandelate racemase/muconate lactonizing enzyme C-terminal" evidence="9">
    <location>
        <begin position="131"/>
        <end position="226"/>
    </location>
</feature>
<dbReference type="InterPro" id="IPR013342">
    <property type="entry name" value="Mandelate_racemase_C"/>
</dbReference>
<dbReference type="InterPro" id="IPR036849">
    <property type="entry name" value="Enolase-like_C_sf"/>
</dbReference>
<dbReference type="Gene3D" id="3.30.390.10">
    <property type="entry name" value="Enolase-like, N-terminal domain"/>
    <property type="match status" value="1"/>
</dbReference>
<dbReference type="SFLD" id="SFLDS00001">
    <property type="entry name" value="Enolase"/>
    <property type="match status" value="1"/>
</dbReference>
<dbReference type="InterPro" id="IPR029017">
    <property type="entry name" value="Enolase-like_N"/>
</dbReference>
<protein>
    <recommendedName>
        <fullName evidence="8">Dipeptide epimerase</fullName>
        <ecNumber evidence="8">5.1.1.-</ecNumber>
    </recommendedName>
</protein>
<evidence type="ECO:0000256" key="7">
    <source>
        <dbReference type="PIRSR" id="PIRSR634603-3"/>
    </source>
</evidence>
<dbReference type="PANTHER" id="PTHR48073">
    <property type="entry name" value="O-SUCCINYLBENZOATE SYNTHASE-RELATED"/>
    <property type="match status" value="1"/>
</dbReference>
<dbReference type="SFLD" id="SFLDG00180">
    <property type="entry name" value="muconate_cycloisomerase"/>
    <property type="match status" value="1"/>
</dbReference>
<feature type="active site" description="Proton acceptor; specific for (R)-substrate epimerization" evidence="6">
    <location>
        <position position="152"/>
    </location>
</feature>
<comment type="similarity">
    <text evidence="1 8">Belongs to the mandelate racemase/muconate lactonizing enzyme family.</text>
</comment>
<dbReference type="GO" id="GO:0046872">
    <property type="term" value="F:metal ion binding"/>
    <property type="evidence" value="ECO:0007669"/>
    <property type="project" value="UniProtKB-KW"/>
</dbReference>
<dbReference type="SUPFAM" id="SSF54826">
    <property type="entry name" value="Enolase N-terminal domain-like"/>
    <property type="match status" value="1"/>
</dbReference>
<dbReference type="AlphaFoldDB" id="A0A1H7XA83"/>
<dbReference type="EC" id="5.1.1.-" evidence="8"/>
<dbReference type="OrthoDB" id="5241672at2"/>
<keyword evidence="2" id="KW-0474">Menaquinone biosynthesis</keyword>
<comment type="cofactor">
    <cofactor evidence="7 8">
        <name>Mg(2+)</name>
        <dbReference type="ChEBI" id="CHEBI:18420"/>
    </cofactor>
    <text evidence="7 8">Binds 1 Mg(2+) ion per subunit.</text>
</comment>
<dbReference type="CDD" id="cd03319">
    <property type="entry name" value="L-Ala-DL-Glu_epimerase"/>
    <property type="match status" value="1"/>
</dbReference>
<evidence type="ECO:0000256" key="5">
    <source>
        <dbReference type="ARBA" id="ARBA00023235"/>
    </source>
</evidence>
<evidence type="ECO:0000256" key="4">
    <source>
        <dbReference type="ARBA" id="ARBA00022842"/>
    </source>
</evidence>
<dbReference type="InterPro" id="IPR029065">
    <property type="entry name" value="Enolase_C-like"/>
</dbReference>
<proteinExistence type="inferred from homology"/>
<evidence type="ECO:0000256" key="1">
    <source>
        <dbReference type="ARBA" id="ARBA00008031"/>
    </source>
</evidence>
<dbReference type="EMBL" id="FOAW01000031">
    <property type="protein sequence ID" value="SEM30792.1"/>
    <property type="molecule type" value="Genomic_DNA"/>
</dbReference>
<dbReference type="InterPro" id="IPR034603">
    <property type="entry name" value="Dipeptide_epimerase"/>
</dbReference>
<reference evidence="11" key="1">
    <citation type="submission" date="2016-10" db="EMBL/GenBank/DDBJ databases">
        <authorList>
            <person name="Varghese N."/>
            <person name="Submissions S."/>
        </authorList>
    </citation>
    <scope>NUCLEOTIDE SEQUENCE [LARGE SCALE GENOMIC DNA]</scope>
    <source>
        <strain evidence="11">DSM 44675</strain>
    </source>
</reference>
<feature type="active site" description="Proton acceptor; specific for (S)-substrate epimerization" evidence="6">
    <location>
        <position position="252"/>
    </location>
</feature>
<evidence type="ECO:0000256" key="8">
    <source>
        <dbReference type="RuleBase" id="RU366006"/>
    </source>
</evidence>
<evidence type="ECO:0000256" key="6">
    <source>
        <dbReference type="PIRSR" id="PIRSR634603-1"/>
    </source>
</evidence>
<dbReference type="GO" id="GO:0016855">
    <property type="term" value="F:racemase and epimerase activity, acting on amino acids and derivatives"/>
    <property type="evidence" value="ECO:0007669"/>
    <property type="project" value="UniProtKB-UniRule"/>
</dbReference>
<accession>A0A1H7XA83</accession>
<keyword evidence="5 8" id="KW-0413">Isomerase</keyword>
<dbReference type="Pfam" id="PF13378">
    <property type="entry name" value="MR_MLE_C"/>
    <property type="match status" value="1"/>
</dbReference>
<feature type="binding site" evidence="7">
    <location>
        <position position="230"/>
    </location>
    <ligand>
        <name>Mg(2+)</name>
        <dbReference type="ChEBI" id="CHEBI:18420"/>
    </ligand>
</feature>